<gene>
    <name evidence="2" type="ORF">KCU76_g18430</name>
</gene>
<dbReference type="Pfam" id="PF05032">
    <property type="entry name" value="Spo12"/>
    <property type="match status" value="1"/>
</dbReference>
<feature type="region of interest" description="Disordered" evidence="1">
    <location>
        <begin position="1"/>
        <end position="23"/>
    </location>
</feature>
<evidence type="ECO:0000256" key="1">
    <source>
        <dbReference type="SAM" id="MobiDB-lite"/>
    </source>
</evidence>
<feature type="non-terminal residue" evidence="2">
    <location>
        <position position="1"/>
    </location>
</feature>
<evidence type="ECO:0000313" key="3">
    <source>
        <dbReference type="Proteomes" id="UP000779574"/>
    </source>
</evidence>
<comment type="caution">
    <text evidence="2">The sequence shown here is derived from an EMBL/GenBank/DDBJ whole genome shotgun (WGS) entry which is preliminary data.</text>
</comment>
<evidence type="ECO:0008006" key="4">
    <source>
        <dbReference type="Google" id="ProtNLM"/>
    </source>
</evidence>
<organism evidence="2 3">
    <name type="scientific">Aureobasidium melanogenum</name>
    <name type="common">Aureobasidium pullulans var. melanogenum</name>
    <dbReference type="NCBI Taxonomy" id="46634"/>
    <lineage>
        <taxon>Eukaryota</taxon>
        <taxon>Fungi</taxon>
        <taxon>Dikarya</taxon>
        <taxon>Ascomycota</taxon>
        <taxon>Pezizomycotina</taxon>
        <taxon>Dothideomycetes</taxon>
        <taxon>Dothideomycetidae</taxon>
        <taxon>Dothideales</taxon>
        <taxon>Saccotheciaceae</taxon>
        <taxon>Aureobasidium</taxon>
    </lineage>
</organism>
<accession>A0A9P8DYI1</accession>
<reference evidence="2" key="1">
    <citation type="journal article" date="2021" name="J Fungi (Basel)">
        <title>Virulence traits and population genomics of the black yeast Aureobasidium melanogenum.</title>
        <authorList>
            <person name="Cernosa A."/>
            <person name="Sun X."/>
            <person name="Gostincar C."/>
            <person name="Fang C."/>
            <person name="Gunde-Cimerman N."/>
            <person name="Song Z."/>
        </authorList>
    </citation>
    <scope>NUCLEOTIDE SEQUENCE</scope>
    <source>
        <strain evidence="2">EXF-9911</strain>
    </source>
</reference>
<dbReference type="EMBL" id="JAHFXF010001626">
    <property type="protein sequence ID" value="KAG9665447.1"/>
    <property type="molecule type" value="Genomic_DNA"/>
</dbReference>
<dbReference type="AlphaFoldDB" id="A0A9P8DYI1"/>
<evidence type="ECO:0000313" key="2">
    <source>
        <dbReference type="EMBL" id="KAG9665447.1"/>
    </source>
</evidence>
<protein>
    <recommendedName>
        <fullName evidence="4">Spo12-like protein</fullName>
    </recommendedName>
</protein>
<proteinExistence type="predicted"/>
<dbReference type="OrthoDB" id="5578329at2759"/>
<name>A0A9P8DYI1_AURME</name>
<dbReference type="InterPro" id="IPR007727">
    <property type="entry name" value="Spo12"/>
</dbReference>
<sequence>MASNPFNSAENSNSGAKSEKMNVHRQMMENKLRENEGNPTNAYVSPSDAIMSPASQKLSGFKQRQMNKSNPVKPRTLFAKTAASKLEEETAETKTENA</sequence>
<reference evidence="2" key="2">
    <citation type="submission" date="2021-08" db="EMBL/GenBank/DDBJ databases">
        <authorList>
            <person name="Gostincar C."/>
            <person name="Sun X."/>
            <person name="Song Z."/>
            <person name="Gunde-Cimerman N."/>
        </authorList>
    </citation>
    <scope>NUCLEOTIDE SEQUENCE</scope>
    <source>
        <strain evidence="2">EXF-9911</strain>
    </source>
</reference>
<feature type="compositionally biased region" description="Polar residues" evidence="1">
    <location>
        <begin position="1"/>
        <end position="16"/>
    </location>
</feature>
<dbReference type="Proteomes" id="UP000779574">
    <property type="component" value="Unassembled WGS sequence"/>
</dbReference>